<keyword evidence="3" id="KW-1185">Reference proteome</keyword>
<evidence type="ECO:0000256" key="1">
    <source>
        <dbReference type="SAM" id="Phobius"/>
    </source>
</evidence>
<keyword evidence="1" id="KW-0812">Transmembrane</keyword>
<keyword evidence="1" id="KW-0472">Membrane</keyword>
<evidence type="ECO:0000313" key="2">
    <source>
        <dbReference type="EMBL" id="MBP2620607.1"/>
    </source>
</evidence>
<feature type="transmembrane region" description="Helical" evidence="1">
    <location>
        <begin position="84"/>
        <end position="101"/>
    </location>
</feature>
<name>A0ABS5AVL1_9STRE</name>
<comment type="caution">
    <text evidence="2">The sequence shown here is derived from an EMBL/GenBank/DDBJ whole genome shotgun (WGS) entry which is preliminary data.</text>
</comment>
<keyword evidence="1" id="KW-1133">Transmembrane helix</keyword>
<accession>A0ABS5AVL1</accession>
<protein>
    <recommendedName>
        <fullName evidence="4">Secreted protein with PEP-CTERM sorting signal</fullName>
    </recommendedName>
</protein>
<gene>
    <name evidence="2" type="ORF">DHL47_04495</name>
</gene>
<sequence length="111" mass="12630">MQKTKATVDEKTRDYLSRQKQLLARQKEKQKDFLKEEAAKRKAFLQRMQEGENGIRYSKWGVKAGYAVLAGGLLTSVFSPWRGLGIMAVGGLSVASNLWNIRRLQDKKRGD</sequence>
<dbReference type="RefSeq" id="WP_209551028.1">
    <property type="nucleotide sequence ID" value="NZ_QFAY01000007.1"/>
</dbReference>
<evidence type="ECO:0008006" key="4">
    <source>
        <dbReference type="Google" id="ProtNLM"/>
    </source>
</evidence>
<proteinExistence type="predicted"/>
<evidence type="ECO:0000313" key="3">
    <source>
        <dbReference type="Proteomes" id="UP001519349"/>
    </source>
</evidence>
<organism evidence="2 3">
    <name type="scientific">Streptococcus panodentis</name>
    <dbReference type="NCBI Taxonomy" id="1581472"/>
    <lineage>
        <taxon>Bacteria</taxon>
        <taxon>Bacillati</taxon>
        <taxon>Bacillota</taxon>
        <taxon>Bacilli</taxon>
        <taxon>Lactobacillales</taxon>
        <taxon>Streptococcaceae</taxon>
        <taxon>Streptococcus</taxon>
    </lineage>
</organism>
<feature type="transmembrane region" description="Helical" evidence="1">
    <location>
        <begin position="60"/>
        <end position="78"/>
    </location>
</feature>
<dbReference type="Proteomes" id="UP001519349">
    <property type="component" value="Unassembled WGS sequence"/>
</dbReference>
<reference evidence="2 3" key="1">
    <citation type="submission" date="2018-05" db="EMBL/GenBank/DDBJ databases">
        <title>Draft genome sequence of Streptococcus panodentis CCUG 70867T.</title>
        <authorList>
            <person name="Salva-Serra F."/>
            <person name="Mendez V."/>
            <person name="Jaen-Luchoro D."/>
            <person name="Gonzales-Siles L."/>
            <person name="Karlsson R."/>
            <person name="Engstrom-Jakobsson H."/>
            <person name="Busquets A."/>
            <person name="Gomila M."/>
            <person name="Pineiro-Iglesias B."/>
            <person name="Bennasar-Figueras A."/>
            <person name="Seeger M."/>
            <person name="Moore E."/>
        </authorList>
    </citation>
    <scope>NUCLEOTIDE SEQUENCE [LARGE SCALE GENOMIC DNA]</scope>
    <source>
        <strain evidence="2 3">CCUG 70867</strain>
    </source>
</reference>
<dbReference type="EMBL" id="QFAY01000007">
    <property type="protein sequence ID" value="MBP2620607.1"/>
    <property type="molecule type" value="Genomic_DNA"/>
</dbReference>